<dbReference type="Pfam" id="PF07729">
    <property type="entry name" value="FCD"/>
    <property type="match status" value="1"/>
</dbReference>
<organism evidence="5 6">
    <name type="scientific">Rhizobium wenxiniae</name>
    <dbReference type="NCBI Taxonomy" id="1737357"/>
    <lineage>
        <taxon>Bacteria</taxon>
        <taxon>Pseudomonadati</taxon>
        <taxon>Pseudomonadota</taxon>
        <taxon>Alphaproteobacteria</taxon>
        <taxon>Hyphomicrobiales</taxon>
        <taxon>Rhizobiaceae</taxon>
        <taxon>Rhizobium/Agrobacterium group</taxon>
        <taxon>Rhizobium</taxon>
    </lineage>
</organism>
<dbReference type="PRINTS" id="PR00035">
    <property type="entry name" value="HTHGNTR"/>
</dbReference>
<dbReference type="PANTHER" id="PTHR43537:SF24">
    <property type="entry name" value="GLUCONATE OPERON TRANSCRIPTIONAL REPRESSOR"/>
    <property type="match status" value="1"/>
</dbReference>
<dbReference type="SMART" id="SM00895">
    <property type="entry name" value="FCD"/>
    <property type="match status" value="1"/>
</dbReference>
<dbReference type="InterPro" id="IPR011711">
    <property type="entry name" value="GntR_C"/>
</dbReference>
<name>A0A7X0D2J5_9HYPH</name>
<dbReference type="SUPFAM" id="SSF48008">
    <property type="entry name" value="GntR ligand-binding domain-like"/>
    <property type="match status" value="1"/>
</dbReference>
<keyword evidence="6" id="KW-1185">Reference proteome</keyword>
<reference evidence="5 6" key="1">
    <citation type="submission" date="2020-08" db="EMBL/GenBank/DDBJ databases">
        <title>Genomic Encyclopedia of Type Strains, Phase IV (KMG-IV): sequencing the most valuable type-strain genomes for metagenomic binning, comparative biology and taxonomic classification.</title>
        <authorList>
            <person name="Goeker M."/>
        </authorList>
    </citation>
    <scope>NUCLEOTIDE SEQUENCE [LARGE SCALE GENOMIC DNA]</scope>
    <source>
        <strain evidence="5 6">DSM 100734</strain>
    </source>
</reference>
<evidence type="ECO:0000313" key="5">
    <source>
        <dbReference type="EMBL" id="MBB6165552.1"/>
    </source>
</evidence>
<dbReference type="Gene3D" id="1.10.10.10">
    <property type="entry name" value="Winged helix-like DNA-binding domain superfamily/Winged helix DNA-binding domain"/>
    <property type="match status" value="1"/>
</dbReference>
<dbReference type="SUPFAM" id="SSF46785">
    <property type="entry name" value="Winged helix' DNA-binding domain"/>
    <property type="match status" value="1"/>
</dbReference>
<dbReference type="InterPro" id="IPR036388">
    <property type="entry name" value="WH-like_DNA-bd_sf"/>
</dbReference>
<dbReference type="CDD" id="cd07377">
    <property type="entry name" value="WHTH_GntR"/>
    <property type="match status" value="1"/>
</dbReference>
<keyword evidence="1" id="KW-0805">Transcription regulation</keyword>
<dbReference type="PROSITE" id="PS50949">
    <property type="entry name" value="HTH_GNTR"/>
    <property type="match status" value="1"/>
</dbReference>
<dbReference type="PANTHER" id="PTHR43537">
    <property type="entry name" value="TRANSCRIPTIONAL REGULATOR, GNTR FAMILY"/>
    <property type="match status" value="1"/>
</dbReference>
<dbReference type="Gene3D" id="1.20.120.530">
    <property type="entry name" value="GntR ligand-binding domain-like"/>
    <property type="match status" value="1"/>
</dbReference>
<protein>
    <submittedName>
        <fullName evidence="5">DNA-binding GntR family transcriptional regulator</fullName>
    </submittedName>
</protein>
<evidence type="ECO:0000256" key="3">
    <source>
        <dbReference type="ARBA" id="ARBA00023163"/>
    </source>
</evidence>
<feature type="domain" description="HTH gntR-type" evidence="4">
    <location>
        <begin position="27"/>
        <end position="93"/>
    </location>
</feature>
<comment type="caution">
    <text evidence="5">The sequence shown here is derived from an EMBL/GenBank/DDBJ whole genome shotgun (WGS) entry which is preliminary data.</text>
</comment>
<dbReference type="GO" id="GO:0003700">
    <property type="term" value="F:DNA-binding transcription factor activity"/>
    <property type="evidence" value="ECO:0007669"/>
    <property type="project" value="InterPro"/>
</dbReference>
<dbReference type="Proteomes" id="UP000547879">
    <property type="component" value="Unassembled WGS sequence"/>
</dbReference>
<dbReference type="InterPro" id="IPR008920">
    <property type="entry name" value="TF_FadR/GntR_C"/>
</dbReference>
<dbReference type="SMART" id="SM00345">
    <property type="entry name" value="HTH_GNTR"/>
    <property type="match status" value="1"/>
</dbReference>
<sequence length="233" mass="26280">MTAHAISWETYMAEATEIVRTAGKKSVSLTEQAYQYVRSLILAQELKPGEVFTERALADQLNASRTPMRAAINRLVGEGLVERLSNGTIVIKQVAIEELMDILIIRRMLEGEAAAQAAQRHVPASVDAILQKSREVVAHPKMELEPFWKYDDEFHEFVAEASGRPVLKQYVQNIRQRARMCHVVRMEKSFEHQAAEHIAVLEAIAAGDAPRARAAMEAHVDGVKDRFVRWYFG</sequence>
<dbReference type="RefSeq" id="WP_183996943.1">
    <property type="nucleotide sequence ID" value="NZ_BMHW01000011.1"/>
</dbReference>
<evidence type="ECO:0000256" key="1">
    <source>
        <dbReference type="ARBA" id="ARBA00023015"/>
    </source>
</evidence>
<dbReference type="InterPro" id="IPR036390">
    <property type="entry name" value="WH_DNA-bd_sf"/>
</dbReference>
<dbReference type="EMBL" id="JACHEG010000010">
    <property type="protein sequence ID" value="MBB6165552.1"/>
    <property type="molecule type" value="Genomic_DNA"/>
</dbReference>
<keyword evidence="2 5" id="KW-0238">DNA-binding</keyword>
<proteinExistence type="predicted"/>
<accession>A0A7X0D2J5</accession>
<evidence type="ECO:0000313" key="6">
    <source>
        <dbReference type="Proteomes" id="UP000547879"/>
    </source>
</evidence>
<keyword evidence="3" id="KW-0804">Transcription</keyword>
<evidence type="ECO:0000256" key="2">
    <source>
        <dbReference type="ARBA" id="ARBA00023125"/>
    </source>
</evidence>
<dbReference type="AlphaFoldDB" id="A0A7X0D2J5"/>
<evidence type="ECO:0000259" key="4">
    <source>
        <dbReference type="PROSITE" id="PS50949"/>
    </source>
</evidence>
<dbReference type="GO" id="GO:0003677">
    <property type="term" value="F:DNA binding"/>
    <property type="evidence" value="ECO:0007669"/>
    <property type="project" value="UniProtKB-KW"/>
</dbReference>
<dbReference type="InterPro" id="IPR000524">
    <property type="entry name" value="Tscrpt_reg_HTH_GntR"/>
</dbReference>
<dbReference type="Pfam" id="PF00392">
    <property type="entry name" value="GntR"/>
    <property type="match status" value="1"/>
</dbReference>
<gene>
    <name evidence="5" type="ORF">HNQ72_005400</name>
</gene>